<feature type="transmembrane region" description="Helical" evidence="6">
    <location>
        <begin position="321"/>
        <end position="343"/>
    </location>
</feature>
<name>A0A5P1EX07_ASPOF</name>
<keyword evidence="2" id="KW-0813">Transport</keyword>
<feature type="transmembrane region" description="Helical" evidence="6">
    <location>
        <begin position="480"/>
        <end position="502"/>
    </location>
</feature>
<dbReference type="Gramene" id="ONK70638">
    <property type="protein sequence ID" value="ONK70638"/>
    <property type="gene ID" value="A4U43_C05F35820"/>
</dbReference>
<dbReference type="Pfam" id="PF00083">
    <property type="entry name" value="Sugar_tr"/>
    <property type="match status" value="1"/>
</dbReference>
<feature type="transmembrane region" description="Helical" evidence="6">
    <location>
        <begin position="84"/>
        <end position="103"/>
    </location>
</feature>
<evidence type="ECO:0000256" key="6">
    <source>
        <dbReference type="SAM" id="Phobius"/>
    </source>
</evidence>
<keyword evidence="9" id="KW-1185">Reference proteome</keyword>
<dbReference type="PANTHER" id="PTHR23511">
    <property type="entry name" value="SYNAPTIC VESICLE GLYCOPROTEIN 2"/>
    <property type="match status" value="1"/>
</dbReference>
<dbReference type="Gene3D" id="1.20.1250.20">
    <property type="entry name" value="MFS general substrate transporter like domains"/>
    <property type="match status" value="1"/>
</dbReference>
<keyword evidence="3 6" id="KW-0812">Transmembrane</keyword>
<dbReference type="Proteomes" id="UP000243459">
    <property type="component" value="Chromosome 5"/>
</dbReference>
<keyword evidence="4 6" id="KW-1133">Transmembrane helix</keyword>
<feature type="transmembrane region" description="Helical" evidence="6">
    <location>
        <begin position="170"/>
        <end position="191"/>
    </location>
</feature>
<dbReference type="FunFam" id="1.20.1250.20:FF:000232">
    <property type="entry name" value="Organic cation/carnitine transporter 7"/>
    <property type="match status" value="1"/>
</dbReference>
<evidence type="ECO:0000256" key="5">
    <source>
        <dbReference type="ARBA" id="ARBA00023136"/>
    </source>
</evidence>
<dbReference type="OrthoDB" id="4139357at2759"/>
<feature type="transmembrane region" description="Helical" evidence="6">
    <location>
        <begin position="451"/>
        <end position="474"/>
    </location>
</feature>
<feature type="transmembrane region" description="Helical" evidence="6">
    <location>
        <begin position="112"/>
        <end position="131"/>
    </location>
</feature>
<protein>
    <recommendedName>
        <fullName evidence="7">Major facilitator superfamily (MFS) profile domain-containing protein</fullName>
    </recommendedName>
</protein>
<feature type="transmembrane region" description="Helical" evidence="6">
    <location>
        <begin position="197"/>
        <end position="218"/>
    </location>
</feature>
<dbReference type="SUPFAM" id="SSF103473">
    <property type="entry name" value="MFS general substrate transporter"/>
    <property type="match status" value="1"/>
</dbReference>
<organism evidence="8 9">
    <name type="scientific">Asparagus officinalis</name>
    <name type="common">Garden asparagus</name>
    <dbReference type="NCBI Taxonomy" id="4686"/>
    <lineage>
        <taxon>Eukaryota</taxon>
        <taxon>Viridiplantae</taxon>
        <taxon>Streptophyta</taxon>
        <taxon>Embryophyta</taxon>
        <taxon>Tracheophyta</taxon>
        <taxon>Spermatophyta</taxon>
        <taxon>Magnoliopsida</taxon>
        <taxon>Liliopsida</taxon>
        <taxon>Asparagales</taxon>
        <taxon>Asparagaceae</taxon>
        <taxon>Asparagoideae</taxon>
        <taxon>Asparagus</taxon>
    </lineage>
</organism>
<accession>A0A5P1EX07</accession>
<feature type="domain" description="Major facilitator superfamily (MFS) profile" evidence="7">
    <location>
        <begin position="46"/>
        <end position="505"/>
    </location>
</feature>
<feature type="transmembrane region" description="Helical" evidence="6">
    <location>
        <begin position="137"/>
        <end position="158"/>
    </location>
</feature>
<feature type="transmembrane region" description="Helical" evidence="6">
    <location>
        <begin position="33"/>
        <end position="55"/>
    </location>
</feature>
<dbReference type="EMBL" id="CM007385">
    <property type="protein sequence ID" value="ONK70638.1"/>
    <property type="molecule type" value="Genomic_DNA"/>
</dbReference>
<dbReference type="Pfam" id="PF07690">
    <property type="entry name" value="MFS_1"/>
    <property type="match status" value="1"/>
</dbReference>
<evidence type="ECO:0000259" key="7">
    <source>
        <dbReference type="PROSITE" id="PS50850"/>
    </source>
</evidence>
<feature type="transmembrane region" description="Helical" evidence="6">
    <location>
        <begin position="392"/>
        <end position="410"/>
    </location>
</feature>
<dbReference type="PROSITE" id="PS00216">
    <property type="entry name" value="SUGAR_TRANSPORT_1"/>
    <property type="match status" value="1"/>
</dbReference>
<feature type="transmembrane region" description="Helical" evidence="6">
    <location>
        <begin position="416"/>
        <end position="439"/>
    </location>
</feature>
<evidence type="ECO:0000256" key="3">
    <source>
        <dbReference type="ARBA" id="ARBA00022692"/>
    </source>
</evidence>
<evidence type="ECO:0000256" key="4">
    <source>
        <dbReference type="ARBA" id="ARBA00022989"/>
    </source>
</evidence>
<feature type="transmembrane region" description="Helical" evidence="6">
    <location>
        <begin position="363"/>
        <end position="385"/>
    </location>
</feature>
<dbReference type="InterPro" id="IPR011701">
    <property type="entry name" value="MFS"/>
</dbReference>
<dbReference type="PROSITE" id="PS50850">
    <property type="entry name" value="MFS"/>
    <property type="match status" value="1"/>
</dbReference>
<dbReference type="OMA" id="LLWFIWM"/>
<comment type="subcellular location">
    <subcellularLocation>
        <location evidence="1">Membrane</location>
        <topology evidence="1">Multi-pass membrane protein</topology>
    </subcellularLocation>
</comment>
<evidence type="ECO:0000313" key="8">
    <source>
        <dbReference type="EMBL" id="ONK70638.1"/>
    </source>
</evidence>
<dbReference type="GO" id="GO:0022857">
    <property type="term" value="F:transmembrane transporter activity"/>
    <property type="evidence" value="ECO:0007669"/>
    <property type="project" value="InterPro"/>
</dbReference>
<evidence type="ECO:0000256" key="2">
    <source>
        <dbReference type="ARBA" id="ARBA00022448"/>
    </source>
</evidence>
<evidence type="ECO:0000313" key="9">
    <source>
        <dbReference type="Proteomes" id="UP000243459"/>
    </source>
</evidence>
<dbReference type="InterPro" id="IPR005828">
    <property type="entry name" value="MFS_sugar_transport-like"/>
</dbReference>
<dbReference type="InterPro" id="IPR020846">
    <property type="entry name" value="MFS_dom"/>
</dbReference>
<dbReference type="AlphaFoldDB" id="A0A5P1EX07"/>
<gene>
    <name evidence="8" type="ORF">A4U43_C05F35820</name>
</gene>
<proteinExistence type="predicted"/>
<dbReference type="InterPro" id="IPR036259">
    <property type="entry name" value="MFS_trans_sf"/>
</dbReference>
<reference evidence="9" key="1">
    <citation type="journal article" date="2017" name="Nat. Commun.">
        <title>The asparagus genome sheds light on the origin and evolution of a young Y chromosome.</title>
        <authorList>
            <person name="Harkess A."/>
            <person name="Zhou J."/>
            <person name="Xu C."/>
            <person name="Bowers J.E."/>
            <person name="Van der Hulst R."/>
            <person name="Ayyampalayam S."/>
            <person name="Mercati F."/>
            <person name="Riccardi P."/>
            <person name="McKain M.R."/>
            <person name="Kakrana A."/>
            <person name="Tang H."/>
            <person name="Ray J."/>
            <person name="Groenendijk J."/>
            <person name="Arikit S."/>
            <person name="Mathioni S.M."/>
            <person name="Nakano M."/>
            <person name="Shan H."/>
            <person name="Telgmann-Rauber A."/>
            <person name="Kanno A."/>
            <person name="Yue Z."/>
            <person name="Chen H."/>
            <person name="Li W."/>
            <person name="Chen Y."/>
            <person name="Xu X."/>
            <person name="Zhang Y."/>
            <person name="Luo S."/>
            <person name="Chen H."/>
            <person name="Gao J."/>
            <person name="Mao Z."/>
            <person name="Pires J.C."/>
            <person name="Luo M."/>
            <person name="Kudrna D."/>
            <person name="Wing R.A."/>
            <person name="Meyers B.C."/>
            <person name="Yi K."/>
            <person name="Kong H."/>
            <person name="Lavrijsen P."/>
            <person name="Sunseri F."/>
            <person name="Falavigna A."/>
            <person name="Ye Y."/>
            <person name="Leebens-Mack J.H."/>
            <person name="Chen G."/>
        </authorList>
    </citation>
    <scope>NUCLEOTIDE SEQUENCE [LARGE SCALE GENOMIC DNA]</scope>
    <source>
        <strain evidence="9">cv. DH0086</strain>
    </source>
</reference>
<sequence length="513" mass="55541">MNLRAHAVQQNIQAECEDEQMVDGPSSYTVDEALLSMGFGYFQALVLAYAGMGWISEAMEVMLLSFVGPAVQIEWKLSSHDESMISSVVFAGMLIGASSCGIVSDAYGRKKGFLFTAIATSVAGLLSAFSPNYISLIILRFVVGIGLGGGPVVASWFLEFIPAPNRGTWMVVFSGFWTVGTILEALLAWAVMPTLGWRWLLGLSSLPSFLMLLFYGVTPESPRYLCMKGFKSDAMHILEQMAKVNSVALPSGVLISDCNVELEESPDPSEGIRLITVPDPSEGTHLVTVSNQNITTDKETQVGAIGILFRLLSPKFIKSTLLLWMVFFGNAFSYYGVVLLTSALSNRNTDCTSKLYSDHSGVLYKDVFITSLAEIPGLILSAAIVDRVGRKMSMATMLFISCIFLVPLLFHQKEVLTTALLFGARMCISGSFTIVYIYAPEVYPTSVRSSGVGIASAVGRVGGILCPLVAVSLIKRCHQTTAVILFELVVFSSGMAVCFFPFETSGRELSDSI</sequence>
<dbReference type="InterPro" id="IPR005829">
    <property type="entry name" value="Sugar_transporter_CS"/>
</dbReference>
<dbReference type="PANTHER" id="PTHR23511:SF5">
    <property type="entry name" value="MAJOR FACILITATOR-TYPE TRANSPORTER HXNZ-RELATED"/>
    <property type="match status" value="1"/>
</dbReference>
<evidence type="ECO:0000256" key="1">
    <source>
        <dbReference type="ARBA" id="ARBA00004141"/>
    </source>
</evidence>
<dbReference type="GO" id="GO:0016020">
    <property type="term" value="C:membrane"/>
    <property type="evidence" value="ECO:0007669"/>
    <property type="project" value="UniProtKB-SubCell"/>
</dbReference>
<keyword evidence="5 6" id="KW-0472">Membrane</keyword>